<dbReference type="PANTHER" id="PTHR47396">
    <property type="entry name" value="TYPE I RESTRICTION ENZYME ECOKI R PROTEIN"/>
    <property type="match status" value="1"/>
</dbReference>
<reference evidence="2 3" key="1">
    <citation type="submission" date="2019-02" db="EMBL/GenBank/DDBJ databases">
        <title>Prevalence of Shigella boydii in Bangladesh: Isolation and characterization of a rare phage that can robustly identify Shigella boydii type 1.</title>
        <authorList>
            <person name="Akter M."/>
            <person name="Brown N."/>
            <person name="Clokie M."/>
            <person name="Yeasmin M."/>
            <person name="Tareq T."/>
            <person name="Baddam R."/>
            <person name="Azad M.A.K."/>
            <person name="Ghosh A.N."/>
            <person name="Ahmed N."/>
            <person name="Talukder K.A."/>
        </authorList>
    </citation>
    <scope>NUCLEOTIDE SEQUENCE [LARGE SCALE GENOMIC DNA]</scope>
</reference>
<proteinExistence type="predicted"/>
<dbReference type="Proteomes" id="UP000320418">
    <property type="component" value="Segment"/>
</dbReference>
<keyword evidence="2" id="KW-0547">Nucleotide-binding</keyword>
<name>A0A513QBN2_9CAUD</name>
<dbReference type="InterPro" id="IPR027417">
    <property type="entry name" value="P-loop_NTPase"/>
</dbReference>
<dbReference type="GO" id="GO:0005524">
    <property type="term" value="F:ATP binding"/>
    <property type="evidence" value="ECO:0007669"/>
    <property type="project" value="InterPro"/>
</dbReference>
<dbReference type="GO" id="GO:0003677">
    <property type="term" value="F:DNA binding"/>
    <property type="evidence" value="ECO:0007669"/>
    <property type="project" value="InterPro"/>
</dbReference>
<accession>A0A513QBN2</accession>
<keyword evidence="2" id="KW-0378">Hydrolase</keyword>
<dbReference type="InterPro" id="IPR050742">
    <property type="entry name" value="Helicase_Restrict-Modif_Enz"/>
</dbReference>
<protein>
    <submittedName>
        <fullName evidence="2">ATP-dependent DNA helicase</fullName>
        <ecNumber evidence="2">3.6.4.12</ecNumber>
    </submittedName>
</protein>
<dbReference type="RefSeq" id="YP_009882873.1">
    <property type="nucleotide sequence ID" value="NC_049455.1"/>
</dbReference>
<feature type="domain" description="Helicase ATP-binding" evidence="1">
    <location>
        <begin position="126"/>
        <end position="289"/>
    </location>
</feature>
<dbReference type="SUPFAM" id="SSF52540">
    <property type="entry name" value="P-loop containing nucleoside triphosphate hydrolases"/>
    <property type="match status" value="2"/>
</dbReference>
<dbReference type="SMART" id="SM00487">
    <property type="entry name" value="DEXDc"/>
    <property type="match status" value="1"/>
</dbReference>
<dbReference type="Pfam" id="PF00271">
    <property type="entry name" value="Helicase_C"/>
    <property type="match status" value="1"/>
</dbReference>
<dbReference type="GeneID" id="55812185"/>
<dbReference type="InterPro" id="IPR049430">
    <property type="entry name" value="UvsW_N_sf"/>
</dbReference>
<dbReference type="InterPro" id="IPR014001">
    <property type="entry name" value="Helicase_ATP-bd"/>
</dbReference>
<dbReference type="EMBL" id="MK509462">
    <property type="protein sequence ID" value="QBJ04367.1"/>
    <property type="molecule type" value="Genomic_DNA"/>
</dbReference>
<dbReference type="EC" id="3.6.4.12" evidence="2"/>
<gene>
    <name evidence="2" type="primary">uvsW</name>
    <name evidence="2" type="ORF">MK13_00138</name>
</gene>
<dbReference type="KEGG" id="vg:55812185"/>
<evidence type="ECO:0000313" key="2">
    <source>
        <dbReference type="EMBL" id="QBJ04367.1"/>
    </source>
</evidence>
<dbReference type="InterPro" id="IPR006935">
    <property type="entry name" value="Helicase/UvrB_N"/>
</dbReference>
<dbReference type="InterPro" id="IPR001650">
    <property type="entry name" value="Helicase_C-like"/>
</dbReference>
<dbReference type="PANTHER" id="PTHR47396:SF1">
    <property type="entry name" value="ATP-DEPENDENT HELICASE IRC3-RELATED"/>
    <property type="match status" value="1"/>
</dbReference>
<evidence type="ECO:0000259" key="1">
    <source>
        <dbReference type="PROSITE" id="PS51192"/>
    </source>
</evidence>
<evidence type="ECO:0000313" key="3">
    <source>
        <dbReference type="Proteomes" id="UP000320418"/>
    </source>
</evidence>
<keyword evidence="2" id="KW-0347">Helicase</keyword>
<dbReference type="InterPro" id="IPR049409">
    <property type="entry name" value="UvsW_N"/>
</dbReference>
<dbReference type="Gene3D" id="3.40.50.300">
    <property type="entry name" value="P-loop containing nucleotide triphosphate hydrolases"/>
    <property type="match status" value="2"/>
</dbReference>
<keyword evidence="3" id="KW-1185">Reference proteome</keyword>
<sequence length="502" mass="57848">MADIQIVKVNEVRMRCIADLSIREELNDYFKFEDPNFVPNPFSKWDGVVRLFTKSSGLIDIGLLFEVFKFCKNNKYTIELDPALKYIQDIPDQEIHDFIDSLHPKIRTENHEYIDAETRDYQYDTIAKAMRQTRCVCELATSAGKSFILYVMARYYRQRREALESPLKTLIVVPSIHLVTQLYDNFEEYAHGSDWKPVANTQLIFEGATKEISKPIVISTWQGIQDQPKEWFHQFGDIVVDEVHTSKSEKLSYILNNCIYADQRLGVTGTLSNTKVAGLQVVAHFGAYHKIITARDLINLGYATDIKVKMIQLKHTPADAVGLDGDYTKEIEYLITHQSRNELIAKMALNLKGNVAIMFERIDAHMMVVYDMLSAVKPNVFVINGEVKIEDRRRIQKAMEDGEDITLLASYGTMQQGVSIKKLHHLVLAHPSKSYIRVIQTLGRLMRQHSSKDVAWIWDLVDDVSYNASTNHAIRHSHERYKFYLTERHPVEFMKVALGNHD</sequence>
<dbReference type="Gene3D" id="3.30.780.20">
    <property type="match status" value="1"/>
</dbReference>
<keyword evidence="2" id="KW-0067">ATP-binding</keyword>
<dbReference type="GO" id="GO:0003678">
    <property type="term" value="F:DNA helicase activity"/>
    <property type="evidence" value="ECO:0007669"/>
    <property type="project" value="UniProtKB-EC"/>
</dbReference>
<dbReference type="PROSITE" id="PS51192">
    <property type="entry name" value="HELICASE_ATP_BIND_1"/>
    <property type="match status" value="1"/>
</dbReference>
<dbReference type="GO" id="GO:0016787">
    <property type="term" value="F:hydrolase activity"/>
    <property type="evidence" value="ECO:0007669"/>
    <property type="project" value="UniProtKB-KW"/>
</dbReference>
<dbReference type="Pfam" id="PF21241">
    <property type="entry name" value="UvsW_N"/>
    <property type="match status" value="1"/>
</dbReference>
<dbReference type="Pfam" id="PF04851">
    <property type="entry name" value="ResIII"/>
    <property type="match status" value="1"/>
</dbReference>
<organism evidence="2 3">
    <name type="scientific">Shigella phage MK-13</name>
    <dbReference type="NCBI Taxonomy" id="2530042"/>
    <lineage>
        <taxon>Viruses</taxon>
        <taxon>Duplodnaviria</taxon>
        <taxon>Heunggongvirae</taxon>
        <taxon>Uroviricota</taxon>
        <taxon>Caudoviricetes</taxon>
        <taxon>Pantevenvirales</taxon>
        <taxon>Ackermannviridae</taxon>
        <taxon>Aglimvirinae</taxon>
        <taxon>Agtrevirus</taxon>
        <taxon>Agtrevirus MK13</taxon>
    </lineage>
</organism>